<reference evidence="2" key="2">
    <citation type="submission" date="2021-04" db="EMBL/GenBank/DDBJ databases">
        <authorList>
            <person name="Gilroy R."/>
        </authorList>
    </citation>
    <scope>NUCLEOTIDE SEQUENCE</scope>
    <source>
        <strain evidence="2">ChiHjej9B8-13557</strain>
    </source>
</reference>
<dbReference type="Gene3D" id="1.10.10.10">
    <property type="entry name" value="Winged helix-like DNA-binding domain superfamily/Winged helix DNA-binding domain"/>
    <property type="match status" value="1"/>
</dbReference>
<sequence>MAGNILFLIRRLNLALEQQSRAQAAGQFGLTTTQALVLDCLLHLEEGQSLCATDLHRRLGTSKAALSAALKALDEGGYLQITSCPGDDRKKQIAPSPKARGLHRQIEQIMAGLERQLCTGLAGAQVDAAEYALWKMLQNISRPAAANQPTSGRETV</sequence>
<dbReference type="InterPro" id="IPR039422">
    <property type="entry name" value="MarR/SlyA-like"/>
</dbReference>
<proteinExistence type="predicted"/>
<gene>
    <name evidence="2" type="ORF">H9771_03885</name>
</gene>
<accession>A0A9D2ME64</accession>
<organism evidence="2 3">
    <name type="scientific">Candidatus Faecalibacterium faecipullorum</name>
    <dbReference type="NCBI Taxonomy" id="2838578"/>
    <lineage>
        <taxon>Bacteria</taxon>
        <taxon>Bacillati</taxon>
        <taxon>Bacillota</taxon>
        <taxon>Clostridia</taxon>
        <taxon>Eubacteriales</taxon>
        <taxon>Oscillospiraceae</taxon>
        <taxon>Faecalibacterium</taxon>
    </lineage>
</organism>
<dbReference type="PANTHER" id="PTHR33164">
    <property type="entry name" value="TRANSCRIPTIONAL REGULATOR, MARR FAMILY"/>
    <property type="match status" value="1"/>
</dbReference>
<protein>
    <submittedName>
        <fullName evidence="2">Winged helix DNA-binding protein</fullName>
    </submittedName>
</protein>
<dbReference type="InterPro" id="IPR036390">
    <property type="entry name" value="WH_DNA-bd_sf"/>
</dbReference>
<dbReference type="PROSITE" id="PS50995">
    <property type="entry name" value="HTH_MARR_2"/>
    <property type="match status" value="1"/>
</dbReference>
<dbReference type="PANTHER" id="PTHR33164:SF43">
    <property type="entry name" value="HTH-TYPE TRANSCRIPTIONAL REPRESSOR YETL"/>
    <property type="match status" value="1"/>
</dbReference>
<evidence type="ECO:0000313" key="3">
    <source>
        <dbReference type="Proteomes" id="UP000824211"/>
    </source>
</evidence>
<evidence type="ECO:0000259" key="1">
    <source>
        <dbReference type="PROSITE" id="PS50995"/>
    </source>
</evidence>
<dbReference type="Pfam" id="PF12802">
    <property type="entry name" value="MarR_2"/>
    <property type="match status" value="1"/>
</dbReference>
<dbReference type="SUPFAM" id="SSF46785">
    <property type="entry name" value="Winged helix' DNA-binding domain"/>
    <property type="match status" value="1"/>
</dbReference>
<dbReference type="Proteomes" id="UP000824211">
    <property type="component" value="Unassembled WGS sequence"/>
</dbReference>
<reference evidence="2" key="1">
    <citation type="journal article" date="2021" name="PeerJ">
        <title>Extensive microbial diversity within the chicken gut microbiome revealed by metagenomics and culture.</title>
        <authorList>
            <person name="Gilroy R."/>
            <person name="Ravi A."/>
            <person name="Getino M."/>
            <person name="Pursley I."/>
            <person name="Horton D.L."/>
            <person name="Alikhan N.F."/>
            <person name="Baker D."/>
            <person name="Gharbi K."/>
            <person name="Hall N."/>
            <person name="Watson M."/>
            <person name="Adriaenssens E.M."/>
            <person name="Foster-Nyarko E."/>
            <person name="Jarju S."/>
            <person name="Secka A."/>
            <person name="Antonio M."/>
            <person name="Oren A."/>
            <person name="Chaudhuri R.R."/>
            <person name="La Ragione R."/>
            <person name="Hildebrand F."/>
            <person name="Pallen M.J."/>
        </authorList>
    </citation>
    <scope>NUCLEOTIDE SEQUENCE</scope>
    <source>
        <strain evidence="2">ChiHjej9B8-13557</strain>
    </source>
</reference>
<comment type="caution">
    <text evidence="2">The sequence shown here is derived from an EMBL/GenBank/DDBJ whole genome shotgun (WGS) entry which is preliminary data.</text>
</comment>
<dbReference type="GO" id="GO:0003700">
    <property type="term" value="F:DNA-binding transcription factor activity"/>
    <property type="evidence" value="ECO:0007669"/>
    <property type="project" value="InterPro"/>
</dbReference>
<dbReference type="AlphaFoldDB" id="A0A9D2ME64"/>
<dbReference type="InterPro" id="IPR000835">
    <property type="entry name" value="HTH_MarR-typ"/>
</dbReference>
<feature type="domain" description="HTH marR-type" evidence="1">
    <location>
        <begin position="2"/>
        <end position="138"/>
    </location>
</feature>
<keyword evidence="2" id="KW-0238">DNA-binding</keyword>
<evidence type="ECO:0000313" key="2">
    <source>
        <dbReference type="EMBL" id="HJB58792.1"/>
    </source>
</evidence>
<dbReference type="EMBL" id="DWXX01000070">
    <property type="protein sequence ID" value="HJB58792.1"/>
    <property type="molecule type" value="Genomic_DNA"/>
</dbReference>
<name>A0A9D2ME64_9FIRM</name>
<dbReference type="GO" id="GO:0006950">
    <property type="term" value="P:response to stress"/>
    <property type="evidence" value="ECO:0007669"/>
    <property type="project" value="TreeGrafter"/>
</dbReference>
<dbReference type="SMART" id="SM00347">
    <property type="entry name" value="HTH_MARR"/>
    <property type="match status" value="1"/>
</dbReference>
<dbReference type="GO" id="GO:0003677">
    <property type="term" value="F:DNA binding"/>
    <property type="evidence" value="ECO:0007669"/>
    <property type="project" value="UniProtKB-KW"/>
</dbReference>
<dbReference type="InterPro" id="IPR036388">
    <property type="entry name" value="WH-like_DNA-bd_sf"/>
</dbReference>